<dbReference type="Proteomes" id="UP001151760">
    <property type="component" value="Unassembled WGS sequence"/>
</dbReference>
<reference evidence="4" key="1">
    <citation type="journal article" date="2022" name="Int. J. Mol. Sci.">
        <title>Draft Genome of Tanacetum Coccineum: Genomic Comparison of Closely Related Tanacetum-Family Plants.</title>
        <authorList>
            <person name="Yamashiro T."/>
            <person name="Shiraishi A."/>
            <person name="Nakayama K."/>
            <person name="Satake H."/>
        </authorList>
    </citation>
    <scope>NUCLEOTIDE SEQUENCE</scope>
</reference>
<evidence type="ECO:0000313" key="4">
    <source>
        <dbReference type="EMBL" id="GJT75327.1"/>
    </source>
</evidence>
<protein>
    <submittedName>
        <fullName evidence="4">Ribonuclease H-like domain-containing protein</fullName>
    </submittedName>
</protein>
<dbReference type="Gene3D" id="3.30.1370.210">
    <property type="match status" value="1"/>
</dbReference>
<reference evidence="4" key="2">
    <citation type="submission" date="2022-01" db="EMBL/GenBank/DDBJ databases">
        <authorList>
            <person name="Yamashiro T."/>
            <person name="Shiraishi A."/>
            <person name="Satake H."/>
            <person name="Nakayama K."/>
        </authorList>
    </citation>
    <scope>NUCLEOTIDE SEQUENCE</scope>
</reference>
<evidence type="ECO:0000313" key="5">
    <source>
        <dbReference type="Proteomes" id="UP001151760"/>
    </source>
</evidence>
<evidence type="ECO:0000259" key="3">
    <source>
        <dbReference type="PROSITE" id="PS50103"/>
    </source>
</evidence>
<dbReference type="EMBL" id="BQNB010018521">
    <property type="protein sequence ID" value="GJT75327.1"/>
    <property type="molecule type" value="Genomic_DNA"/>
</dbReference>
<name>A0ABQ5GK53_9ASTR</name>
<organism evidence="4 5">
    <name type="scientific">Tanacetum coccineum</name>
    <dbReference type="NCBI Taxonomy" id="301880"/>
    <lineage>
        <taxon>Eukaryota</taxon>
        <taxon>Viridiplantae</taxon>
        <taxon>Streptophyta</taxon>
        <taxon>Embryophyta</taxon>
        <taxon>Tracheophyta</taxon>
        <taxon>Spermatophyta</taxon>
        <taxon>Magnoliopsida</taxon>
        <taxon>eudicotyledons</taxon>
        <taxon>Gunneridae</taxon>
        <taxon>Pentapetalae</taxon>
        <taxon>asterids</taxon>
        <taxon>campanulids</taxon>
        <taxon>Asterales</taxon>
        <taxon>Asteraceae</taxon>
        <taxon>Asteroideae</taxon>
        <taxon>Anthemideae</taxon>
        <taxon>Anthemidinae</taxon>
        <taxon>Tanacetum</taxon>
    </lineage>
</organism>
<keyword evidence="5" id="KW-1185">Reference proteome</keyword>
<dbReference type="InterPro" id="IPR000571">
    <property type="entry name" value="Znf_CCCH"/>
</dbReference>
<dbReference type="InterPro" id="IPR043502">
    <property type="entry name" value="DNA/RNA_pol_sf"/>
</dbReference>
<feature type="compositionally biased region" description="Polar residues" evidence="2">
    <location>
        <begin position="112"/>
        <end position="125"/>
    </location>
</feature>
<feature type="zinc finger region" description="C3H1-type" evidence="1">
    <location>
        <begin position="20"/>
        <end position="46"/>
    </location>
</feature>
<proteinExistence type="predicted"/>
<feature type="domain" description="C3H1-type" evidence="3">
    <location>
        <begin position="20"/>
        <end position="46"/>
    </location>
</feature>
<keyword evidence="1" id="KW-0863">Zinc-finger</keyword>
<keyword evidence="1" id="KW-0862">Zinc</keyword>
<evidence type="ECO:0000256" key="2">
    <source>
        <dbReference type="SAM" id="MobiDB-lite"/>
    </source>
</evidence>
<comment type="caution">
    <text evidence="4">The sequence shown here is derived from an EMBL/GenBank/DDBJ whole genome shotgun (WGS) entry which is preliminary data.</text>
</comment>
<dbReference type="SMART" id="SM00356">
    <property type="entry name" value="ZnF_C3H1"/>
    <property type="match status" value="1"/>
</dbReference>
<dbReference type="PROSITE" id="PS50103">
    <property type="entry name" value="ZF_C3H1"/>
    <property type="match status" value="1"/>
</dbReference>
<gene>
    <name evidence="4" type="ORF">Tco_1042052</name>
</gene>
<dbReference type="InterPro" id="IPR013103">
    <property type="entry name" value="RVT_2"/>
</dbReference>
<keyword evidence="1" id="KW-0479">Metal-binding</keyword>
<accession>A0ABQ5GK53</accession>
<dbReference type="Pfam" id="PF07727">
    <property type="entry name" value="RVT_2"/>
    <property type="match status" value="1"/>
</dbReference>
<sequence>MVLMADSSNTLRSSPTPQVKSWRPCFNFARGACRFGDLCRYVHDANARTGNNNNGSNTRGRGTVDASHTTNELLTKLLQQLGSMDVNSTAPSPTNNPPVVTFHTGTAPVVHPNSSHTQSSSQPETMGSAPMGQATTLPHAFNTEMLQDLSSSGWNMDTSMSSHLNSSITSQSDVAMRDEYNALIKNKTWTLVPQPLDINIVRCMWLFRHKYLVDGSLSRYKARLVANGSTQLEGIDVDETFSPVVKPGTIRTILSLATSRHWTAHQLDVKNAFLHGDLTETVYMHQPLGFQDSHHLDYGTDTAYLLLYVDDIVLTASSETLLL</sequence>
<feature type="compositionally biased region" description="Low complexity" evidence="2">
    <location>
        <begin position="86"/>
        <end position="101"/>
    </location>
</feature>
<feature type="region of interest" description="Disordered" evidence="2">
    <location>
        <begin position="85"/>
        <end position="135"/>
    </location>
</feature>
<evidence type="ECO:0000256" key="1">
    <source>
        <dbReference type="PROSITE-ProRule" id="PRU00723"/>
    </source>
</evidence>
<dbReference type="SUPFAM" id="SSF56672">
    <property type="entry name" value="DNA/RNA polymerases"/>
    <property type="match status" value="1"/>
</dbReference>